<keyword evidence="10" id="KW-1185">Reference proteome</keyword>
<evidence type="ECO:0000256" key="1">
    <source>
        <dbReference type="ARBA" id="ARBA00022438"/>
    </source>
</evidence>
<dbReference type="InterPro" id="IPR046450">
    <property type="entry name" value="PA_dom_sf"/>
</dbReference>
<keyword evidence="5" id="KW-0378">Hydrolase</keyword>
<keyword evidence="3" id="KW-0479">Metal-binding</keyword>
<dbReference type="PANTHER" id="PTHR12147:SF56">
    <property type="entry name" value="AMINOPEPTIDASE YDR415C-RELATED"/>
    <property type="match status" value="1"/>
</dbReference>
<evidence type="ECO:0000256" key="2">
    <source>
        <dbReference type="ARBA" id="ARBA00022670"/>
    </source>
</evidence>
<keyword evidence="4 7" id="KW-0732">Signal</keyword>
<dbReference type="SUPFAM" id="SSF52025">
    <property type="entry name" value="PA domain"/>
    <property type="match status" value="1"/>
</dbReference>
<evidence type="ECO:0000256" key="6">
    <source>
        <dbReference type="ARBA" id="ARBA00022833"/>
    </source>
</evidence>
<feature type="chain" id="PRO_5032303065" evidence="7">
    <location>
        <begin position="23"/>
        <end position="538"/>
    </location>
</feature>
<dbReference type="RefSeq" id="WP_138857722.1">
    <property type="nucleotide sequence ID" value="NZ_CP040709.1"/>
</dbReference>
<keyword evidence="2" id="KW-0645">Protease</keyword>
<dbReference type="InterPro" id="IPR045175">
    <property type="entry name" value="M28_fam"/>
</dbReference>
<dbReference type="Gene3D" id="3.40.630.10">
    <property type="entry name" value="Zn peptidases"/>
    <property type="match status" value="1"/>
</dbReference>
<dbReference type="GO" id="GO:0004177">
    <property type="term" value="F:aminopeptidase activity"/>
    <property type="evidence" value="ECO:0007669"/>
    <property type="project" value="UniProtKB-KW"/>
</dbReference>
<accession>A0A840RWX2</accession>
<proteinExistence type="predicted"/>
<evidence type="ECO:0000313" key="10">
    <source>
        <dbReference type="Proteomes" id="UP000554837"/>
    </source>
</evidence>
<dbReference type="InterPro" id="IPR007484">
    <property type="entry name" value="Peptidase_M28"/>
</dbReference>
<dbReference type="OrthoDB" id="9778250at2"/>
<feature type="signal peptide" evidence="7">
    <location>
        <begin position="1"/>
        <end position="22"/>
    </location>
</feature>
<dbReference type="SUPFAM" id="SSF53187">
    <property type="entry name" value="Zn-dependent exopeptidases"/>
    <property type="match status" value="1"/>
</dbReference>
<feature type="domain" description="Peptidase M28" evidence="8">
    <location>
        <begin position="295"/>
        <end position="503"/>
    </location>
</feature>
<evidence type="ECO:0000313" key="9">
    <source>
        <dbReference type="EMBL" id="MBB5203207.1"/>
    </source>
</evidence>
<dbReference type="GO" id="GO:0004180">
    <property type="term" value="F:carboxypeptidase activity"/>
    <property type="evidence" value="ECO:0007669"/>
    <property type="project" value="UniProtKB-KW"/>
</dbReference>
<evidence type="ECO:0000256" key="5">
    <source>
        <dbReference type="ARBA" id="ARBA00022801"/>
    </source>
</evidence>
<dbReference type="GO" id="GO:0006508">
    <property type="term" value="P:proteolysis"/>
    <property type="evidence" value="ECO:0007669"/>
    <property type="project" value="UniProtKB-KW"/>
</dbReference>
<dbReference type="EMBL" id="JACHHO010000001">
    <property type="protein sequence ID" value="MBB5203207.1"/>
    <property type="molecule type" value="Genomic_DNA"/>
</dbReference>
<dbReference type="GO" id="GO:0008235">
    <property type="term" value="F:metalloexopeptidase activity"/>
    <property type="evidence" value="ECO:0007669"/>
    <property type="project" value="InterPro"/>
</dbReference>
<dbReference type="Pfam" id="PF04389">
    <property type="entry name" value="Peptidase_M28"/>
    <property type="match status" value="1"/>
</dbReference>
<evidence type="ECO:0000256" key="3">
    <source>
        <dbReference type="ARBA" id="ARBA00022723"/>
    </source>
</evidence>
<gene>
    <name evidence="9" type="ORF">HNQ51_000500</name>
</gene>
<sequence length="538" mass="57839">MQSPLTLTVSLLLCLASALPVAAEPTPVQEGSLRAHLALLASDLFEGRGTGQRGGDLTVAYLETQAQVLGLQPAAPGGSYRQAVRLLGTRTLQAQSPLHIEGGQAAAPLLKFGTDWVYASANGQALNTFADELVFAGYGIHAPEERWDDFKGQDLRGKLLIVLANDPYATEAEPHRFAGKAMTIYGRRGYKAEEALRRGAKGVLVLHTEASTLTSWGVVSQGTLGEQFQLDGANPGLPLQGWISEPAARQLFTAAGLDLDALRAQAETREFQPVALGLRVRGEVHSALRRLEQFNVAGLVPGHDPKLRDELVIYTAHWDHLGVTTNERGETQIFNGAVDNASGTAALLAMAQAAVRQPARRSQMFLWVAAEEQGLLGSAWYTQQPLWPLSRTAANLNLDTLNFVGRTRDIGAHGAERSDLGALAAQVAGTMGLSIAPPRVDVGGYFFRSDHFSFAKAGVPAFSVSSGGQYLDASPAVAEKRRAYSQRYHQPSDRYDPSWDLAGMREQAQYTLNLGRAVADAEALPVWRAGDPFGAVKR</sequence>
<keyword evidence="9" id="KW-0121">Carboxypeptidase</keyword>
<dbReference type="Gene3D" id="3.50.30.30">
    <property type="match status" value="1"/>
</dbReference>
<keyword evidence="6" id="KW-0862">Zinc</keyword>
<dbReference type="GO" id="GO:0046872">
    <property type="term" value="F:metal ion binding"/>
    <property type="evidence" value="ECO:0007669"/>
    <property type="project" value="UniProtKB-KW"/>
</dbReference>
<comment type="caution">
    <text evidence="9">The sequence shown here is derived from an EMBL/GenBank/DDBJ whole genome shotgun (WGS) entry which is preliminary data.</text>
</comment>
<reference evidence="9 10" key="1">
    <citation type="submission" date="2020-08" db="EMBL/GenBank/DDBJ databases">
        <title>Genomic Encyclopedia of Type Strains, Phase IV (KMG-IV): sequencing the most valuable type-strain genomes for metagenomic binning, comparative biology and taxonomic classification.</title>
        <authorList>
            <person name="Goeker M."/>
        </authorList>
    </citation>
    <scope>NUCLEOTIDE SEQUENCE [LARGE SCALE GENOMIC DNA]</scope>
    <source>
        <strain evidence="9 10">DSM 23958</strain>
    </source>
</reference>
<dbReference type="Proteomes" id="UP000554837">
    <property type="component" value="Unassembled WGS sequence"/>
</dbReference>
<keyword evidence="1" id="KW-0031">Aminopeptidase</keyword>
<evidence type="ECO:0000256" key="4">
    <source>
        <dbReference type="ARBA" id="ARBA00022729"/>
    </source>
</evidence>
<protein>
    <submittedName>
        <fullName evidence="9">Zn-dependent M28 family amino/carboxypeptidase</fullName>
    </submittedName>
</protein>
<dbReference type="AlphaFoldDB" id="A0A840RWX2"/>
<evidence type="ECO:0000256" key="7">
    <source>
        <dbReference type="SAM" id="SignalP"/>
    </source>
</evidence>
<dbReference type="PANTHER" id="PTHR12147">
    <property type="entry name" value="METALLOPEPTIDASE M28 FAMILY MEMBER"/>
    <property type="match status" value="1"/>
</dbReference>
<evidence type="ECO:0000259" key="8">
    <source>
        <dbReference type="Pfam" id="PF04389"/>
    </source>
</evidence>
<name>A0A840RWX2_9BURK</name>
<organism evidence="9 10">
    <name type="scientific">Inhella inkyongensis</name>
    <dbReference type="NCBI Taxonomy" id="392593"/>
    <lineage>
        <taxon>Bacteria</taxon>
        <taxon>Pseudomonadati</taxon>
        <taxon>Pseudomonadota</taxon>
        <taxon>Betaproteobacteria</taxon>
        <taxon>Burkholderiales</taxon>
        <taxon>Sphaerotilaceae</taxon>
        <taxon>Inhella</taxon>
    </lineage>
</organism>